<name>A0AAW0EPB6_9TRYP</name>
<dbReference type="AlphaFoldDB" id="A0AAW0EPB6"/>
<feature type="compositionally biased region" description="Basic and acidic residues" evidence="1">
    <location>
        <begin position="150"/>
        <end position="160"/>
    </location>
</feature>
<feature type="region of interest" description="Disordered" evidence="1">
    <location>
        <begin position="1"/>
        <end position="31"/>
    </location>
</feature>
<dbReference type="Proteomes" id="UP001430356">
    <property type="component" value="Unassembled WGS sequence"/>
</dbReference>
<feature type="region of interest" description="Disordered" evidence="1">
    <location>
        <begin position="55"/>
        <end position="160"/>
    </location>
</feature>
<evidence type="ECO:0000256" key="1">
    <source>
        <dbReference type="SAM" id="MobiDB-lite"/>
    </source>
</evidence>
<keyword evidence="3" id="KW-1185">Reference proteome</keyword>
<gene>
    <name evidence="2" type="ORF">NESM_000435200</name>
</gene>
<protein>
    <submittedName>
        <fullName evidence="2">Uncharacterized protein</fullName>
    </submittedName>
</protein>
<evidence type="ECO:0000313" key="2">
    <source>
        <dbReference type="EMBL" id="KAK7195117.1"/>
    </source>
</evidence>
<evidence type="ECO:0000313" key="3">
    <source>
        <dbReference type="Proteomes" id="UP001430356"/>
    </source>
</evidence>
<organism evidence="2 3">
    <name type="scientific">Novymonas esmeraldas</name>
    <dbReference type="NCBI Taxonomy" id="1808958"/>
    <lineage>
        <taxon>Eukaryota</taxon>
        <taxon>Discoba</taxon>
        <taxon>Euglenozoa</taxon>
        <taxon>Kinetoplastea</taxon>
        <taxon>Metakinetoplastina</taxon>
        <taxon>Trypanosomatida</taxon>
        <taxon>Trypanosomatidae</taxon>
        <taxon>Novymonas</taxon>
    </lineage>
</organism>
<feature type="compositionally biased region" description="Polar residues" evidence="1">
    <location>
        <begin position="1"/>
        <end position="19"/>
    </location>
</feature>
<sequence length="160" mass="17382">MERSTSQAHSRSVAGTTTVDRYAREQQTHSAEVSYLTLTDNYSVWTATRCLTLGDELDGSSTTTPTIDANPRVTRLAPARFQQRPSPAQQRYEAMSPPLSRADESLSDSDSDVVLWHRPPPPPSLASRLSERTALDGPAVHSGRVGGSTEGERGGHNGHR</sequence>
<reference evidence="2 3" key="1">
    <citation type="journal article" date="2021" name="MBio">
        <title>A New Model Trypanosomatid, Novymonas esmeraldas: Genomic Perception of Its 'Candidatus Pandoraea novymonadis' Endosymbiont.</title>
        <authorList>
            <person name="Zakharova A."/>
            <person name="Saura A."/>
            <person name="Butenko A."/>
            <person name="Podesvova L."/>
            <person name="Warmusova S."/>
            <person name="Kostygov A.Y."/>
            <person name="Nenarokova A."/>
            <person name="Lukes J."/>
            <person name="Opperdoes F.R."/>
            <person name="Yurchenko V."/>
        </authorList>
    </citation>
    <scope>NUCLEOTIDE SEQUENCE [LARGE SCALE GENOMIC DNA]</scope>
    <source>
        <strain evidence="2 3">E262AT.01</strain>
    </source>
</reference>
<proteinExistence type="predicted"/>
<dbReference type="EMBL" id="JAECZO010000048">
    <property type="protein sequence ID" value="KAK7195117.1"/>
    <property type="molecule type" value="Genomic_DNA"/>
</dbReference>
<comment type="caution">
    <text evidence="2">The sequence shown here is derived from an EMBL/GenBank/DDBJ whole genome shotgun (WGS) entry which is preliminary data.</text>
</comment>
<accession>A0AAW0EPB6</accession>